<keyword evidence="2" id="KW-1185">Reference proteome</keyword>
<organism evidence="1 2">
    <name type="scientific">Pseudocitrobacter vendiensis</name>
    <dbReference type="NCBI Taxonomy" id="2488306"/>
    <lineage>
        <taxon>Bacteria</taxon>
        <taxon>Pseudomonadati</taxon>
        <taxon>Pseudomonadota</taxon>
        <taxon>Gammaproteobacteria</taxon>
        <taxon>Enterobacterales</taxon>
        <taxon>Enterobacteriaceae</taxon>
        <taxon>Pseudocitrobacter</taxon>
    </lineage>
</organism>
<comment type="caution">
    <text evidence="1">The sequence shown here is derived from an EMBL/GenBank/DDBJ whole genome shotgun (WGS) entry which is preliminary data.</text>
</comment>
<reference evidence="1" key="1">
    <citation type="submission" date="2022-05" db="EMBL/GenBank/DDBJ databases">
        <authorList>
            <person name="Blom J."/>
        </authorList>
    </citation>
    <scope>NUCLEOTIDE SEQUENCE</scope>
    <source>
        <strain evidence="1">Type strain: CPO20170097</strain>
    </source>
</reference>
<proteinExistence type="predicted"/>
<evidence type="ECO:0000313" key="2">
    <source>
        <dbReference type="Proteomes" id="UP001152651"/>
    </source>
</evidence>
<name>A0ABN8TJQ9_9ENTR</name>
<evidence type="ECO:0000313" key="1">
    <source>
        <dbReference type="EMBL" id="CAH6661998.1"/>
    </source>
</evidence>
<gene>
    <name evidence="1" type="ORF">FBBNIHIM_23095</name>
</gene>
<sequence>MMDIGQIRARLRELSAECFHAARELDLGAERTELFCLHDVLRKLSTPGYGVEVHDTMNPLLRGDDEE</sequence>
<accession>A0ABN8TJQ9</accession>
<dbReference type="EMBL" id="CALSBS010000033">
    <property type="protein sequence ID" value="CAH6661998.1"/>
    <property type="molecule type" value="Genomic_DNA"/>
</dbReference>
<dbReference type="Proteomes" id="UP001152651">
    <property type="component" value="Unassembled WGS sequence"/>
</dbReference>
<protein>
    <submittedName>
        <fullName evidence="1">Uncharacterized protein</fullName>
    </submittedName>
</protein>